<sequence>MALRAFIDPVSYSRTEFITSAILTNQIPRSSEVLLQIGTEDPRCVYYVPRSVKRILCHPTYCASKGKLPFRARRQLDQAKERRGQMEGTEIVPLELESYDGVATKAGGMLAGVESGSVDVVVWSQISDEMKKFYGERGGGGDRVGASDWFEYAVKDVSRVLKDGGRVVFVERQDIDDLFGSGRKVGFVDGIRALRMDGTFKMFGPNEDEGQEGDDEKAISDIDLSTYSSLDLAFDKVDLCPMPHVAGVAIKRSATSDSSPGPGSGMGEKREMNIQERMLYEKRTANAELAFEAFERGRRKGRKGGKRKKGGGEEGEGGEGGEGRGKWARGSERKGGDGEKENPIEKLRRMVTGQGKE</sequence>
<evidence type="ECO:0008006" key="4">
    <source>
        <dbReference type="Google" id="ProtNLM"/>
    </source>
</evidence>
<keyword evidence="3" id="KW-1185">Reference proteome</keyword>
<reference evidence="2" key="1">
    <citation type="submission" date="2022-07" db="EMBL/GenBank/DDBJ databases">
        <title>Genome analysis of Parmales, a sister group of diatoms, reveals the evolutionary specialization of diatoms from phago-mixotrophs to photoautotrophs.</title>
        <authorList>
            <person name="Ban H."/>
            <person name="Sato S."/>
            <person name="Yoshikawa S."/>
            <person name="Kazumasa Y."/>
            <person name="Nakamura Y."/>
            <person name="Ichinomiya M."/>
            <person name="Saitoh K."/>
            <person name="Sato N."/>
            <person name="Blanc-Mathieu R."/>
            <person name="Endo H."/>
            <person name="Kuwata A."/>
            <person name="Ogata H."/>
        </authorList>
    </citation>
    <scope>NUCLEOTIDE SEQUENCE</scope>
</reference>
<gene>
    <name evidence="2" type="ORF">TrRE_jg4611</name>
</gene>
<dbReference type="Proteomes" id="UP001165082">
    <property type="component" value="Unassembled WGS sequence"/>
</dbReference>
<feature type="compositionally biased region" description="Basic residues" evidence="1">
    <location>
        <begin position="297"/>
        <end position="309"/>
    </location>
</feature>
<feature type="region of interest" description="Disordered" evidence="1">
    <location>
        <begin position="251"/>
        <end position="270"/>
    </location>
</feature>
<name>A0A9W7G450_9STRA</name>
<feature type="region of interest" description="Disordered" evidence="1">
    <location>
        <begin position="295"/>
        <end position="357"/>
    </location>
</feature>
<feature type="compositionally biased region" description="Basic and acidic residues" evidence="1">
    <location>
        <begin position="321"/>
        <end position="348"/>
    </location>
</feature>
<dbReference type="EMBL" id="BRXZ01007671">
    <property type="protein sequence ID" value="GMI31452.1"/>
    <property type="molecule type" value="Genomic_DNA"/>
</dbReference>
<proteinExistence type="predicted"/>
<comment type="caution">
    <text evidence="2">The sequence shown here is derived from an EMBL/GenBank/DDBJ whole genome shotgun (WGS) entry which is preliminary data.</text>
</comment>
<dbReference type="OrthoDB" id="416496at2759"/>
<protein>
    <recommendedName>
        <fullName evidence="4">Methyltransferase type 11 domain-containing protein</fullName>
    </recommendedName>
</protein>
<dbReference type="AlphaFoldDB" id="A0A9W7G450"/>
<accession>A0A9W7G450</accession>
<evidence type="ECO:0000256" key="1">
    <source>
        <dbReference type="SAM" id="MobiDB-lite"/>
    </source>
</evidence>
<organism evidence="2 3">
    <name type="scientific">Triparma retinervis</name>
    <dbReference type="NCBI Taxonomy" id="2557542"/>
    <lineage>
        <taxon>Eukaryota</taxon>
        <taxon>Sar</taxon>
        <taxon>Stramenopiles</taxon>
        <taxon>Ochrophyta</taxon>
        <taxon>Bolidophyceae</taxon>
        <taxon>Parmales</taxon>
        <taxon>Triparmaceae</taxon>
        <taxon>Triparma</taxon>
    </lineage>
</organism>
<evidence type="ECO:0000313" key="2">
    <source>
        <dbReference type="EMBL" id="GMI31452.1"/>
    </source>
</evidence>
<evidence type="ECO:0000313" key="3">
    <source>
        <dbReference type="Proteomes" id="UP001165082"/>
    </source>
</evidence>